<protein>
    <recommendedName>
        <fullName evidence="16">Nuclear pore complex protein Nup153</fullName>
    </recommendedName>
    <alternativeName>
        <fullName evidence="18">153 kDa nucleoporin</fullName>
    </alternativeName>
    <alternativeName>
        <fullName evidence="17">Nucleoporin Nup153</fullName>
    </alternativeName>
</protein>
<dbReference type="InterPro" id="IPR026054">
    <property type="entry name" value="Nucleoporin"/>
</dbReference>
<dbReference type="PANTHER" id="PTHR23193">
    <property type="entry name" value="NUCLEAR PORE COMPLEX PROTEIN NUP"/>
    <property type="match status" value="1"/>
</dbReference>
<organism evidence="22 23">
    <name type="scientific">Chironomus riparius</name>
    <dbReference type="NCBI Taxonomy" id="315576"/>
    <lineage>
        <taxon>Eukaryota</taxon>
        <taxon>Metazoa</taxon>
        <taxon>Ecdysozoa</taxon>
        <taxon>Arthropoda</taxon>
        <taxon>Hexapoda</taxon>
        <taxon>Insecta</taxon>
        <taxon>Pterygota</taxon>
        <taxon>Neoptera</taxon>
        <taxon>Endopterygota</taxon>
        <taxon>Diptera</taxon>
        <taxon>Nematocera</taxon>
        <taxon>Chironomoidea</taxon>
        <taxon>Chironomidae</taxon>
        <taxon>Chironominae</taxon>
        <taxon>Chironomus</taxon>
    </lineage>
</organism>
<feature type="region of interest" description="Disordered" evidence="20">
    <location>
        <begin position="642"/>
        <end position="661"/>
    </location>
</feature>
<keyword evidence="7" id="KW-0509">mRNA transport</keyword>
<feature type="compositionally biased region" description="Low complexity" evidence="20">
    <location>
        <begin position="642"/>
        <end position="657"/>
    </location>
</feature>
<dbReference type="EMBL" id="OU895878">
    <property type="protein sequence ID" value="CAG9801985.1"/>
    <property type="molecule type" value="Genomic_DNA"/>
</dbReference>
<dbReference type="GO" id="GO:0017056">
    <property type="term" value="F:structural constituent of nuclear pore"/>
    <property type="evidence" value="ECO:0007669"/>
    <property type="project" value="TreeGrafter"/>
</dbReference>
<sequence>MRSSMDEIVDGDIKEINKNISGRRSIRDNYNYEEISSRKKVNNNEDRSISEPPQSRYSSTYTNNHNTGSGRLKTIREKQVVDDVGSSEDEEDFSKSNSQLNESDLDLEIPESASHTPTPTLLTSKSRRINSETNLNDSKRRLTGFMGNRSKRFCASTSELNFASHLDTHKSLFSPKNNQNSRSGSLFGSNMSLNSTNSRLFVANSPFYNGKTTFGGASAYPRRDINQHKVLRTPIQMRPSSSLSNSSNTSTKSEGALGPESNAAKRILEIMTQFSGPLKETRNMGNNINSMIKIPGLVQTRKRFGDEDLQLDRSISLTRPTAPYSRPLVTSRNQQQQQQPESPSILLNSQANSKTPQIPTMSQLLKMKRLQNSTERVREIANRSENFLNQTHEYKLPSQNDELQSNNTVNATSSSSSSSSSFKMKSNITKNLLRNDKGIDELPPTPLNLPNIQLPELKSIPKFDIKLPNSNKSPTSFVATTVTSNNIIASKSINIDKTPSIFSTTTSPSSLSSSTMFKTATEMTTINQSTEMIKEKIVLKVNNSSFIFSKPIRLSVSDADYLNLKVTTDYFKFSQPILIDDEMNSSEKVLEIQPTKPVTDNLFKNLVAQQKSQSWECDSCMTRNDFDKTKCLCCDSVRRDSGISSHLSSTSSIKESSNAPPTDDLFKTLAAQQKKSQWDCTECFSKNDLDKEKCLCCETPKPGSKPTTTSSSSGFKFGMPAVAPAKDDLFKTLAAQQKKANWECSECMTSNDVNKEKCACCEAPKPGSQKVSSQTSSFSFGVKSSTSDSPLKPQFSFGMPTSTPASSSSKNVDADFKKIVEKQSANWECSACMTRNDQSKSKCICCEQAKPGSSENKSQFSFGSKVSSTVSLPAPSEVKFSFGSQPVKSDTALNKDENNKKNDDKVDEVDKPKQPFSFGAVNNTSSTETSAFSASSFTFKSPQASTVNASFTMKSPNTVGDKKKEEDVTEKSDTTEKGTDKTSMFSFGSKTANVPEKKVAFDIQPKVAEEKLPEKVSDEKKAAGGFSFPTATSTPALENANSALKTNGGFSFGGFAKPETTTKEDNKPASGGFQFGAASTSSPFSSTSSTASVQPTSTFAFGSPKIQTTETSEPQKPAIFGSFGNTAQQTNASPFSSTSTNPVATSSTPVFGQNAASTFSFGAAAAKKDEITPIFAFGNSKPAANSNMVFGSSTFASSASTPSVTPMFGAHPTPTFGSNLSTNNNNNEGFGSKMVGFGGIQSAPSNQSQKRAFDFGSSDVPQKKFDFGQQQPQVVQQSSSAPFQFNAQGNAETVKPAFSFSATPAPQSFNFTGVNSNANNNVVNNNIAQENLYQFGANNTSSQGIFAFGTNTQSPQPAATNIMQFGATSAPTVAIQGINAFGAQAAATTPQRKILRAARRATRR</sequence>
<evidence type="ECO:0000256" key="13">
    <source>
        <dbReference type="ARBA" id="ARBA00023136"/>
    </source>
</evidence>
<feature type="region of interest" description="Disordered" evidence="20">
    <location>
        <begin position="1012"/>
        <end position="1034"/>
    </location>
</feature>
<feature type="region of interest" description="Disordered" evidence="20">
    <location>
        <begin position="951"/>
        <end position="989"/>
    </location>
</feature>
<name>A0A9N9RQY5_9DIPT</name>
<evidence type="ECO:0000256" key="10">
    <source>
        <dbReference type="ARBA" id="ARBA00023010"/>
    </source>
</evidence>
<evidence type="ECO:0000256" key="17">
    <source>
        <dbReference type="ARBA" id="ARBA00078197"/>
    </source>
</evidence>
<dbReference type="InterPro" id="IPR036443">
    <property type="entry name" value="Znf_RanBP2_sf"/>
</dbReference>
<feature type="compositionally biased region" description="Polar residues" evidence="20">
    <location>
        <begin position="799"/>
        <end position="810"/>
    </location>
</feature>
<reference evidence="22" key="2">
    <citation type="submission" date="2022-10" db="EMBL/GenBank/DDBJ databases">
        <authorList>
            <consortium name="ENA_rothamsted_submissions"/>
            <consortium name="culmorum"/>
            <person name="King R."/>
        </authorList>
    </citation>
    <scope>NUCLEOTIDE SEQUENCE</scope>
</reference>
<evidence type="ECO:0000256" key="8">
    <source>
        <dbReference type="ARBA" id="ARBA00022833"/>
    </source>
</evidence>
<feature type="region of interest" description="Disordered" evidence="20">
    <location>
        <begin position="232"/>
        <end position="261"/>
    </location>
</feature>
<feature type="region of interest" description="Disordered" evidence="20">
    <location>
        <begin position="784"/>
        <end position="810"/>
    </location>
</feature>
<dbReference type="GO" id="GO:0008139">
    <property type="term" value="F:nuclear localization sequence binding"/>
    <property type="evidence" value="ECO:0007669"/>
    <property type="project" value="TreeGrafter"/>
</dbReference>
<evidence type="ECO:0000256" key="3">
    <source>
        <dbReference type="ARBA" id="ARBA00004567"/>
    </source>
</evidence>
<feature type="compositionally biased region" description="Polar residues" evidence="20">
    <location>
        <begin position="399"/>
        <end position="412"/>
    </location>
</feature>
<feature type="compositionally biased region" description="Low complexity" evidence="20">
    <location>
        <begin position="240"/>
        <end position="253"/>
    </location>
</feature>
<reference evidence="22" key="1">
    <citation type="submission" date="2022-01" db="EMBL/GenBank/DDBJ databases">
        <authorList>
            <person name="King R."/>
        </authorList>
    </citation>
    <scope>NUCLEOTIDE SEQUENCE</scope>
</reference>
<evidence type="ECO:0000256" key="12">
    <source>
        <dbReference type="ARBA" id="ARBA00023132"/>
    </source>
</evidence>
<keyword evidence="14" id="KW-0539">Nucleus</keyword>
<dbReference type="SMART" id="SM00547">
    <property type="entry name" value="ZnF_RBZ"/>
    <property type="match status" value="4"/>
</dbReference>
<feature type="region of interest" description="Disordered" evidence="20">
    <location>
        <begin position="1106"/>
        <end position="1145"/>
    </location>
</feature>
<evidence type="ECO:0000256" key="19">
    <source>
        <dbReference type="PROSITE-ProRule" id="PRU00322"/>
    </source>
</evidence>
<keyword evidence="4" id="KW-0813">Transport</keyword>
<evidence type="ECO:0000313" key="23">
    <source>
        <dbReference type="Proteomes" id="UP001153620"/>
    </source>
</evidence>
<evidence type="ECO:0000256" key="18">
    <source>
        <dbReference type="ARBA" id="ARBA00079437"/>
    </source>
</evidence>
<feature type="compositionally biased region" description="Polar residues" evidence="20">
    <location>
        <begin position="882"/>
        <end position="892"/>
    </location>
</feature>
<keyword evidence="5" id="KW-0479">Metal-binding</keyword>
<gene>
    <name evidence="22" type="ORF">CHIRRI_LOCUS4902</name>
</gene>
<evidence type="ECO:0000256" key="9">
    <source>
        <dbReference type="ARBA" id="ARBA00022927"/>
    </source>
</evidence>
<comment type="cofactor">
    <cofactor evidence="1">
        <name>Zn(2+)</name>
        <dbReference type="ChEBI" id="CHEBI:29105"/>
    </cofactor>
</comment>
<feature type="region of interest" description="Disordered" evidence="20">
    <location>
        <begin position="1055"/>
        <end position="1078"/>
    </location>
</feature>
<evidence type="ECO:0000256" key="2">
    <source>
        <dbReference type="ARBA" id="ARBA00004126"/>
    </source>
</evidence>
<feature type="region of interest" description="Disordered" evidence="20">
    <location>
        <begin position="877"/>
        <end position="926"/>
    </location>
</feature>
<evidence type="ECO:0000256" key="7">
    <source>
        <dbReference type="ARBA" id="ARBA00022816"/>
    </source>
</evidence>
<dbReference type="GO" id="GO:0006405">
    <property type="term" value="P:RNA export from nucleus"/>
    <property type="evidence" value="ECO:0007669"/>
    <property type="project" value="TreeGrafter"/>
</dbReference>
<dbReference type="GO" id="GO:0005643">
    <property type="term" value="C:nuclear pore"/>
    <property type="evidence" value="ECO:0007669"/>
    <property type="project" value="UniProtKB-SubCell"/>
</dbReference>
<evidence type="ECO:0000313" key="22">
    <source>
        <dbReference type="EMBL" id="CAG9801985.1"/>
    </source>
</evidence>
<feature type="domain" description="RanBP2-type" evidence="21">
    <location>
        <begin position="822"/>
        <end position="852"/>
    </location>
</feature>
<keyword evidence="23" id="KW-1185">Reference proteome</keyword>
<dbReference type="InterPro" id="IPR001876">
    <property type="entry name" value="Znf_RanBP2"/>
</dbReference>
<feature type="domain" description="RanBP2-type" evidence="21">
    <location>
        <begin position="738"/>
        <end position="767"/>
    </location>
</feature>
<evidence type="ECO:0000256" key="5">
    <source>
        <dbReference type="ARBA" id="ARBA00022723"/>
    </source>
</evidence>
<keyword evidence="8" id="KW-0862">Zinc</keyword>
<feature type="compositionally biased region" description="Basic and acidic residues" evidence="20">
    <location>
        <begin position="960"/>
        <end position="980"/>
    </location>
</feature>
<feature type="compositionally biased region" description="Polar residues" evidence="20">
    <location>
        <begin position="340"/>
        <end position="357"/>
    </location>
</feature>
<feature type="compositionally biased region" description="Polar residues" evidence="20">
    <location>
        <begin position="1123"/>
        <end position="1145"/>
    </location>
</feature>
<keyword evidence="10" id="KW-0811">Translocation</keyword>
<evidence type="ECO:0000259" key="21">
    <source>
        <dbReference type="PROSITE" id="PS50199"/>
    </source>
</evidence>
<dbReference type="PROSITE" id="PS01358">
    <property type="entry name" value="ZF_RANBP2_1"/>
    <property type="match status" value="4"/>
</dbReference>
<feature type="compositionally biased region" description="Polar residues" evidence="20">
    <location>
        <begin position="51"/>
        <end position="69"/>
    </location>
</feature>
<comment type="subcellular location">
    <subcellularLocation>
        <location evidence="2">Nucleus membrane</location>
    </subcellularLocation>
    <subcellularLocation>
        <location evidence="3">Nucleus</location>
        <location evidence="3">Nuclear pore complex</location>
    </subcellularLocation>
</comment>
<keyword evidence="9" id="KW-0653">Protein transport</keyword>
<dbReference type="Gene3D" id="4.10.1060.10">
    <property type="entry name" value="Zinc finger, RanBP2-type"/>
    <property type="match status" value="4"/>
</dbReference>
<comment type="similarity">
    <text evidence="15">Belongs to the NUP153 family.</text>
</comment>
<evidence type="ECO:0000256" key="20">
    <source>
        <dbReference type="SAM" id="MobiDB-lite"/>
    </source>
</evidence>
<dbReference type="SUPFAM" id="SSF90209">
    <property type="entry name" value="Ran binding protein zinc finger-like"/>
    <property type="match status" value="4"/>
</dbReference>
<evidence type="ECO:0000256" key="15">
    <source>
        <dbReference type="ARBA" id="ARBA00060842"/>
    </source>
</evidence>
<dbReference type="PANTHER" id="PTHR23193:SF23">
    <property type="entry name" value="NUCLEAR PORE COMPLEX PROTEIN NUP153"/>
    <property type="match status" value="1"/>
</dbReference>
<dbReference type="OrthoDB" id="79830at2759"/>
<feature type="region of interest" description="Disordered" evidence="20">
    <location>
        <begin position="314"/>
        <end position="357"/>
    </location>
</feature>
<dbReference type="GO" id="GO:0051028">
    <property type="term" value="P:mRNA transport"/>
    <property type="evidence" value="ECO:0007669"/>
    <property type="project" value="UniProtKB-KW"/>
</dbReference>
<evidence type="ECO:0000256" key="1">
    <source>
        <dbReference type="ARBA" id="ARBA00001947"/>
    </source>
</evidence>
<dbReference type="GO" id="GO:0031965">
    <property type="term" value="C:nuclear membrane"/>
    <property type="evidence" value="ECO:0007669"/>
    <property type="project" value="UniProtKB-SubCell"/>
</dbReference>
<evidence type="ECO:0000256" key="16">
    <source>
        <dbReference type="ARBA" id="ARBA00068609"/>
    </source>
</evidence>
<feature type="compositionally biased region" description="Basic and acidic residues" evidence="20">
    <location>
        <begin position="1012"/>
        <end position="1022"/>
    </location>
</feature>
<proteinExistence type="inferred from homology"/>
<feature type="region of interest" description="Disordered" evidence="20">
    <location>
        <begin position="399"/>
        <end position="423"/>
    </location>
</feature>
<evidence type="ECO:0000256" key="11">
    <source>
        <dbReference type="ARBA" id="ARBA00023125"/>
    </source>
</evidence>
<evidence type="ECO:0000256" key="4">
    <source>
        <dbReference type="ARBA" id="ARBA00022448"/>
    </source>
</evidence>
<keyword evidence="11" id="KW-0238">DNA-binding</keyword>
<dbReference type="GO" id="GO:0003677">
    <property type="term" value="F:DNA binding"/>
    <property type="evidence" value="ECO:0007669"/>
    <property type="project" value="UniProtKB-KW"/>
</dbReference>
<dbReference type="PROSITE" id="PS50199">
    <property type="entry name" value="ZF_RANBP2_2"/>
    <property type="match status" value="4"/>
</dbReference>
<evidence type="ECO:0000256" key="6">
    <source>
        <dbReference type="ARBA" id="ARBA00022771"/>
    </source>
</evidence>
<keyword evidence="13" id="KW-0472">Membrane</keyword>
<feature type="region of interest" description="Disordered" evidence="20">
    <location>
        <begin position="37"/>
        <end position="103"/>
    </location>
</feature>
<dbReference type="GO" id="GO:0006606">
    <property type="term" value="P:protein import into nucleus"/>
    <property type="evidence" value="ECO:0007669"/>
    <property type="project" value="TreeGrafter"/>
</dbReference>
<dbReference type="Proteomes" id="UP001153620">
    <property type="component" value="Chromosome 2"/>
</dbReference>
<feature type="domain" description="RanBP2-type" evidence="21">
    <location>
        <begin position="611"/>
        <end position="640"/>
    </location>
</feature>
<dbReference type="GO" id="GO:0008270">
    <property type="term" value="F:zinc ion binding"/>
    <property type="evidence" value="ECO:0007669"/>
    <property type="project" value="UniProtKB-KW"/>
</dbReference>
<feature type="compositionally biased region" description="Basic and acidic residues" evidence="20">
    <location>
        <begin position="893"/>
        <end position="913"/>
    </location>
</feature>
<evidence type="ECO:0000256" key="14">
    <source>
        <dbReference type="ARBA" id="ARBA00023242"/>
    </source>
</evidence>
<keyword evidence="6 19" id="KW-0863">Zinc-finger</keyword>
<accession>A0A9N9RQY5</accession>
<feature type="domain" description="RanBP2-type" evidence="21">
    <location>
        <begin position="674"/>
        <end position="703"/>
    </location>
</feature>
<keyword evidence="12" id="KW-0906">Nuclear pore complex</keyword>